<evidence type="ECO:0000256" key="1">
    <source>
        <dbReference type="SAM" id="MobiDB-lite"/>
    </source>
</evidence>
<comment type="caution">
    <text evidence="3">The sequence shown here is derived from an EMBL/GenBank/DDBJ whole genome shotgun (WGS) entry which is preliminary data.</text>
</comment>
<evidence type="ECO:0000313" key="4">
    <source>
        <dbReference type="Proteomes" id="UP000297403"/>
    </source>
</evidence>
<dbReference type="InterPro" id="IPR035437">
    <property type="entry name" value="SNase_OB-fold_sf"/>
</dbReference>
<dbReference type="EMBL" id="SOFY01000011">
    <property type="protein sequence ID" value="TFC52213.1"/>
    <property type="molecule type" value="Genomic_DNA"/>
</dbReference>
<dbReference type="SMART" id="SM00318">
    <property type="entry name" value="SNc"/>
    <property type="match status" value="1"/>
</dbReference>
<evidence type="ECO:0000259" key="2">
    <source>
        <dbReference type="PROSITE" id="PS50830"/>
    </source>
</evidence>
<dbReference type="RefSeq" id="WP_134366311.1">
    <property type="nucleotide sequence ID" value="NZ_SOFY01000011.1"/>
</dbReference>
<reference evidence="3 4" key="1">
    <citation type="submission" date="2019-03" db="EMBL/GenBank/DDBJ databases">
        <title>Genomics of glacier-inhabiting Cryobacterium strains.</title>
        <authorList>
            <person name="Liu Q."/>
            <person name="Xin Y.-H."/>
        </authorList>
    </citation>
    <scope>NUCLEOTIDE SEQUENCE [LARGE SCALE GENOMIC DNA]</scope>
    <source>
        <strain evidence="4">TMT1-22</strain>
    </source>
</reference>
<accession>A0AAQ2HH35</accession>
<feature type="region of interest" description="Disordered" evidence="1">
    <location>
        <begin position="46"/>
        <end position="87"/>
    </location>
</feature>
<keyword evidence="4" id="KW-1185">Reference proteome</keyword>
<sequence>MGKKRKSGSRLLVLVVVAGLLGVVALQGPGPLASVADTWLRGWQSIGGTGSGSNDSSSTQVGDPGSGSTDSSAAAGDPSVSPAAVPGRPANAVAMTVEHVHDGDTLFLSAGAPNDLVPNTDDVKVRLVGLDTPEIGDAAECFGAEARAQLEAMLPDGSTVWVTADRDPTDRYGRSLFYLWTDDGRFVNYELVAAGAAESLMIAPNDAYYGLLRAAEDSAALARAGMWAAC</sequence>
<dbReference type="Gene3D" id="2.40.50.90">
    <property type="match status" value="1"/>
</dbReference>
<dbReference type="InterPro" id="IPR016071">
    <property type="entry name" value="Staphylococal_nuclease_OB-fold"/>
</dbReference>
<protein>
    <submittedName>
        <fullName evidence="3">Thermonuclease</fullName>
    </submittedName>
</protein>
<name>A0AAQ2HH35_9MICO</name>
<dbReference type="AlphaFoldDB" id="A0AAQ2HH35"/>
<evidence type="ECO:0000313" key="3">
    <source>
        <dbReference type="EMBL" id="TFC52213.1"/>
    </source>
</evidence>
<dbReference type="Pfam" id="PF00565">
    <property type="entry name" value="SNase"/>
    <property type="match status" value="1"/>
</dbReference>
<feature type="domain" description="TNase-like" evidence="2">
    <location>
        <begin position="91"/>
        <end position="229"/>
    </location>
</feature>
<organism evidence="3 4">
    <name type="scientific">Cryobacterium shii</name>
    <dbReference type="NCBI Taxonomy" id="1259235"/>
    <lineage>
        <taxon>Bacteria</taxon>
        <taxon>Bacillati</taxon>
        <taxon>Actinomycetota</taxon>
        <taxon>Actinomycetes</taxon>
        <taxon>Micrococcales</taxon>
        <taxon>Microbacteriaceae</taxon>
        <taxon>Cryobacterium</taxon>
    </lineage>
</organism>
<dbReference type="SUPFAM" id="SSF50199">
    <property type="entry name" value="Staphylococcal nuclease"/>
    <property type="match status" value="1"/>
</dbReference>
<gene>
    <name evidence="3" type="ORF">E3O49_02780</name>
</gene>
<feature type="compositionally biased region" description="Low complexity" evidence="1">
    <location>
        <begin position="52"/>
        <end position="79"/>
    </location>
</feature>
<proteinExistence type="predicted"/>
<dbReference type="Proteomes" id="UP000297403">
    <property type="component" value="Unassembled WGS sequence"/>
</dbReference>
<dbReference type="PROSITE" id="PS50830">
    <property type="entry name" value="TNASE_3"/>
    <property type="match status" value="1"/>
</dbReference>